<name>A0A6G5QNR1_CAMRE</name>
<dbReference type="Pfam" id="PF18618">
    <property type="entry name" value="HP0268"/>
    <property type="match status" value="1"/>
</dbReference>
<dbReference type="KEGG" id="crx:CRECT_1728"/>
<sequence length="80" mass="9553">MELKLARTQLDAKPKTISLEKIEAAFTKDPQQIFYFDRENSHKQLIALVEFFEEKGLSVYHRTVRYGLNENDYMYEVHIL</sequence>
<dbReference type="RefSeq" id="WP_002945446.1">
    <property type="nucleotide sequence ID" value="NZ_CAJPTG010000107.1"/>
</dbReference>
<evidence type="ECO:0000313" key="2">
    <source>
        <dbReference type="Proteomes" id="UP000502377"/>
    </source>
</evidence>
<reference evidence="1 2" key="1">
    <citation type="submission" date="2016-07" db="EMBL/GenBank/DDBJ databases">
        <title>Comparative genomics of the Campylobacter concisus group.</title>
        <authorList>
            <person name="Miller W.G."/>
            <person name="Yee E."/>
            <person name="Chapman M.H."/>
            <person name="Huynh S."/>
            <person name="Bono J.L."/>
            <person name="On S.L.W."/>
            <person name="StLeger J."/>
            <person name="Foster G."/>
            <person name="Parker C.T."/>
        </authorList>
    </citation>
    <scope>NUCLEOTIDE SEQUENCE [LARGE SCALE GENOMIC DNA]</scope>
    <source>
        <strain evidence="1 2">ATCC 33238</strain>
    </source>
</reference>
<organism evidence="1 2">
    <name type="scientific">Campylobacter rectus</name>
    <name type="common">Wolinella recta</name>
    <dbReference type="NCBI Taxonomy" id="203"/>
    <lineage>
        <taxon>Bacteria</taxon>
        <taxon>Pseudomonadati</taxon>
        <taxon>Campylobacterota</taxon>
        <taxon>Epsilonproteobacteria</taxon>
        <taxon>Campylobacterales</taxon>
        <taxon>Campylobacteraceae</taxon>
        <taxon>Campylobacter</taxon>
    </lineage>
</organism>
<evidence type="ECO:0000313" key="1">
    <source>
        <dbReference type="EMBL" id="QCD47358.1"/>
    </source>
</evidence>
<proteinExistence type="predicted"/>
<dbReference type="EMBL" id="CP012543">
    <property type="protein sequence ID" value="QCD47358.1"/>
    <property type="molecule type" value="Genomic_DNA"/>
</dbReference>
<dbReference type="AlphaFoldDB" id="A0A6G5QNR1"/>
<gene>
    <name evidence="1" type="ORF">CRECT_1728</name>
</gene>
<accession>A0A6G5QNR1</accession>
<dbReference type="Proteomes" id="UP000502377">
    <property type="component" value="Chromosome"/>
</dbReference>
<protein>
    <submittedName>
        <fullName evidence="1">Uncharacterized protein</fullName>
    </submittedName>
</protein>
<dbReference type="InterPro" id="IPR040748">
    <property type="entry name" value="HP0268"/>
</dbReference>